<keyword evidence="2" id="KW-1185">Reference proteome</keyword>
<dbReference type="Pfam" id="PF02810">
    <property type="entry name" value="SEC-C"/>
    <property type="match status" value="1"/>
</dbReference>
<dbReference type="AlphaFoldDB" id="A0A235FD29"/>
<evidence type="ECO:0000313" key="1">
    <source>
        <dbReference type="EMBL" id="OYD59236.1"/>
    </source>
</evidence>
<name>A0A235FD29_9BACL</name>
<dbReference type="EMBL" id="NOII01000001">
    <property type="protein sequence ID" value="OYD59236.1"/>
    <property type="molecule type" value="Genomic_DNA"/>
</dbReference>
<reference evidence="1 2" key="1">
    <citation type="submission" date="2017-07" db="EMBL/GenBank/DDBJ databases">
        <title>Fictibacillus sp. nov. GDSW-R2A3 Genome sequencing and assembly.</title>
        <authorList>
            <person name="Mayilraj S."/>
        </authorList>
    </citation>
    <scope>NUCLEOTIDE SEQUENCE [LARGE SCALE GENOMIC DNA]</scope>
    <source>
        <strain evidence="1 2">GDSW-R2A3</strain>
    </source>
</reference>
<dbReference type="Proteomes" id="UP000215059">
    <property type="component" value="Unassembled WGS sequence"/>
</dbReference>
<evidence type="ECO:0000313" key="2">
    <source>
        <dbReference type="Proteomes" id="UP000215059"/>
    </source>
</evidence>
<dbReference type="OrthoDB" id="6399948at2"/>
<evidence type="ECO:0008006" key="3">
    <source>
        <dbReference type="Google" id="ProtNLM"/>
    </source>
</evidence>
<protein>
    <recommendedName>
        <fullName evidence="3">HTH psq-type domain-containing protein</fullName>
    </recommendedName>
</protein>
<dbReference type="SUPFAM" id="SSF103642">
    <property type="entry name" value="Sec-C motif"/>
    <property type="match status" value="1"/>
</dbReference>
<sequence length="329" mass="36474">MNKIGRNDECFCGSGKKFKKCCLHKEETVLEMKRHHEGLIKFALDNYQPILAERTTKFVADYPVNKEHEQTFANISVCWDVFCTPLKEGKTITELYFEEKKPSMSSAAMSISEGWKKAVPSLYTVEHYETDSLLKMKDVFTNEALTVNISTPQKPAKGSVLLGTLVHNGSSYEFYIGYVEIPEIELPQMKERILALSPSADSSLEIFRSQFPAALQIALSDNIEAAPKTAPVSSENSEKLSGVMKIVQEHAEASVIERAGDVWNQYMSEADPIIRKEAVFAAALDYFVTKDILGEAATQAGTAKKYGVSAGSLSSRYRDMKSILSAVPA</sequence>
<dbReference type="Gene3D" id="3.10.450.50">
    <property type="match status" value="1"/>
</dbReference>
<gene>
    <name evidence="1" type="ORF">CGZ90_04880</name>
</gene>
<proteinExistence type="predicted"/>
<dbReference type="InterPro" id="IPR004027">
    <property type="entry name" value="SEC_C_motif"/>
</dbReference>
<comment type="caution">
    <text evidence="1">The sequence shown here is derived from an EMBL/GenBank/DDBJ whole genome shotgun (WGS) entry which is preliminary data.</text>
</comment>
<accession>A0A235FD29</accession>
<organism evidence="1 2">
    <name type="scientific">Fictibacillus aquaticus</name>
    <dbReference type="NCBI Taxonomy" id="2021314"/>
    <lineage>
        <taxon>Bacteria</taxon>
        <taxon>Bacillati</taxon>
        <taxon>Bacillota</taxon>
        <taxon>Bacilli</taxon>
        <taxon>Bacillales</taxon>
        <taxon>Fictibacillaceae</taxon>
        <taxon>Fictibacillus</taxon>
    </lineage>
</organism>
<dbReference type="RefSeq" id="WP_094251197.1">
    <property type="nucleotide sequence ID" value="NZ_JBHLXL010000001.1"/>
</dbReference>